<accession>A0A699S5I6</accession>
<gene>
    <name evidence="1" type="ORF">Tci_864644</name>
</gene>
<reference evidence="1" key="1">
    <citation type="journal article" date="2019" name="Sci. Rep.">
        <title>Draft genome of Tanacetum cinerariifolium, the natural source of mosquito coil.</title>
        <authorList>
            <person name="Yamashiro T."/>
            <person name="Shiraishi A."/>
            <person name="Satake H."/>
            <person name="Nakayama K."/>
        </authorList>
    </citation>
    <scope>NUCLEOTIDE SEQUENCE</scope>
</reference>
<protein>
    <submittedName>
        <fullName evidence="1">Uncharacterized protein</fullName>
    </submittedName>
</protein>
<evidence type="ECO:0000313" key="1">
    <source>
        <dbReference type="EMBL" id="GFC92674.1"/>
    </source>
</evidence>
<organism evidence="1">
    <name type="scientific">Tanacetum cinerariifolium</name>
    <name type="common">Dalmatian daisy</name>
    <name type="synonym">Chrysanthemum cinerariifolium</name>
    <dbReference type="NCBI Taxonomy" id="118510"/>
    <lineage>
        <taxon>Eukaryota</taxon>
        <taxon>Viridiplantae</taxon>
        <taxon>Streptophyta</taxon>
        <taxon>Embryophyta</taxon>
        <taxon>Tracheophyta</taxon>
        <taxon>Spermatophyta</taxon>
        <taxon>Magnoliopsida</taxon>
        <taxon>eudicotyledons</taxon>
        <taxon>Gunneridae</taxon>
        <taxon>Pentapetalae</taxon>
        <taxon>asterids</taxon>
        <taxon>campanulids</taxon>
        <taxon>Asterales</taxon>
        <taxon>Asteraceae</taxon>
        <taxon>Asteroideae</taxon>
        <taxon>Anthemideae</taxon>
        <taxon>Anthemidinae</taxon>
        <taxon>Tanacetum</taxon>
    </lineage>
</organism>
<comment type="caution">
    <text evidence="1">The sequence shown here is derived from an EMBL/GenBank/DDBJ whole genome shotgun (WGS) entry which is preliminary data.</text>
</comment>
<name>A0A699S5I6_TANCI</name>
<dbReference type="AlphaFoldDB" id="A0A699S5I6"/>
<feature type="non-terminal residue" evidence="1">
    <location>
        <position position="1"/>
    </location>
</feature>
<dbReference type="EMBL" id="BKCJ011138827">
    <property type="protein sequence ID" value="GFC92674.1"/>
    <property type="molecule type" value="Genomic_DNA"/>
</dbReference>
<proteinExistence type="predicted"/>
<sequence length="58" mass="6028">VSPMASWHLGPPPESVPWEIDSLGVALDVVLLMLPLSCSASKLEAVVAALTKLSSNSL</sequence>